<evidence type="ECO:0000259" key="2">
    <source>
        <dbReference type="Pfam" id="PF12776"/>
    </source>
</evidence>
<feature type="compositionally biased region" description="Polar residues" evidence="1">
    <location>
        <begin position="9"/>
        <end position="26"/>
    </location>
</feature>
<reference evidence="4" key="2">
    <citation type="submission" date="2018-05" db="EMBL/GenBank/DDBJ databases">
        <title>OmerRS3 (Oryza meridionalis Reference Sequence Version 3).</title>
        <authorList>
            <person name="Zhang J."/>
            <person name="Kudrna D."/>
            <person name="Lee S."/>
            <person name="Talag J."/>
            <person name="Welchert J."/>
            <person name="Wing R.A."/>
        </authorList>
    </citation>
    <scope>NUCLEOTIDE SEQUENCE [LARGE SCALE GENOMIC DNA]</scope>
    <source>
        <strain evidence="4">cv. OR44</strain>
    </source>
</reference>
<reference evidence="4" key="1">
    <citation type="submission" date="2015-04" db="UniProtKB">
        <authorList>
            <consortium name="EnsemblPlants"/>
        </authorList>
    </citation>
    <scope>IDENTIFICATION</scope>
</reference>
<dbReference type="Proteomes" id="UP000008021">
    <property type="component" value="Chromosome 7"/>
</dbReference>
<dbReference type="InterPro" id="IPR056623">
    <property type="entry name" value="MLLE_2"/>
</dbReference>
<feature type="domain" description="Myb/SANT-like" evidence="2">
    <location>
        <begin position="71"/>
        <end position="168"/>
    </location>
</feature>
<accession>A0A0E0EF97</accession>
<evidence type="ECO:0000259" key="3">
    <source>
        <dbReference type="Pfam" id="PF23950"/>
    </source>
</evidence>
<dbReference type="InterPro" id="IPR024752">
    <property type="entry name" value="Myb/SANT-like_dom"/>
</dbReference>
<dbReference type="Pfam" id="PF23950">
    <property type="entry name" value="MLLE_2"/>
    <property type="match status" value="1"/>
</dbReference>
<evidence type="ECO:0000256" key="1">
    <source>
        <dbReference type="SAM" id="MobiDB-lite"/>
    </source>
</evidence>
<dbReference type="PANTHER" id="PTHR46250:SF1">
    <property type="entry name" value="OS07G0647600 PROTEIN"/>
    <property type="match status" value="1"/>
</dbReference>
<dbReference type="EnsemblPlants" id="OMERI07G20760.1">
    <property type="protein sequence ID" value="OMERI07G20760.1"/>
    <property type="gene ID" value="OMERI07G20760"/>
</dbReference>
<feature type="region of interest" description="Disordered" evidence="1">
    <location>
        <begin position="204"/>
        <end position="269"/>
    </location>
</feature>
<organism evidence="4">
    <name type="scientific">Oryza meridionalis</name>
    <dbReference type="NCBI Taxonomy" id="40149"/>
    <lineage>
        <taxon>Eukaryota</taxon>
        <taxon>Viridiplantae</taxon>
        <taxon>Streptophyta</taxon>
        <taxon>Embryophyta</taxon>
        <taxon>Tracheophyta</taxon>
        <taxon>Spermatophyta</taxon>
        <taxon>Magnoliopsida</taxon>
        <taxon>Liliopsida</taxon>
        <taxon>Poales</taxon>
        <taxon>Poaceae</taxon>
        <taxon>BOP clade</taxon>
        <taxon>Oryzoideae</taxon>
        <taxon>Oryzeae</taxon>
        <taxon>Oryzinae</taxon>
        <taxon>Oryza</taxon>
    </lineage>
</organism>
<dbReference type="STRING" id="40149.A0A0E0EF97"/>
<protein>
    <submittedName>
        <fullName evidence="4">Uncharacterized protein</fullName>
    </submittedName>
</protein>
<feature type="compositionally biased region" description="Basic residues" evidence="1">
    <location>
        <begin position="248"/>
        <end position="259"/>
    </location>
</feature>
<proteinExistence type="predicted"/>
<dbReference type="Pfam" id="PF12776">
    <property type="entry name" value="Myb_DNA-bind_3"/>
    <property type="match status" value="1"/>
</dbReference>
<feature type="compositionally biased region" description="Pro residues" evidence="1">
    <location>
        <begin position="31"/>
        <end position="46"/>
    </location>
</feature>
<feature type="region of interest" description="Disordered" evidence="1">
    <location>
        <begin position="1"/>
        <end position="60"/>
    </location>
</feature>
<evidence type="ECO:0000313" key="4">
    <source>
        <dbReference type="EnsemblPlants" id="OMERI07G20760.1"/>
    </source>
</evidence>
<dbReference type="PANTHER" id="PTHR46250">
    <property type="entry name" value="MYB/SANT-LIKE DNA-BINDING DOMAIN PROTEIN-RELATED"/>
    <property type="match status" value="1"/>
</dbReference>
<dbReference type="AlphaFoldDB" id="A0A0E0EF97"/>
<dbReference type="HOGENOM" id="CLU_042113_2_0_1"/>
<name>A0A0E0EF97_9ORYZ</name>
<dbReference type="Gramene" id="OMERI07G20760.1">
    <property type="protein sequence ID" value="OMERI07G20760.1"/>
    <property type="gene ID" value="OMERI07G20760"/>
</dbReference>
<feature type="domain" description="MLLE-like" evidence="3">
    <location>
        <begin position="381"/>
        <end position="438"/>
    </location>
</feature>
<dbReference type="eggNOG" id="ENOG502S2HS">
    <property type="taxonomic scope" value="Eukaryota"/>
</dbReference>
<evidence type="ECO:0000313" key="5">
    <source>
        <dbReference type="Proteomes" id="UP000008021"/>
    </source>
</evidence>
<feature type="compositionally biased region" description="Acidic residues" evidence="1">
    <location>
        <begin position="204"/>
        <end position="227"/>
    </location>
</feature>
<feature type="compositionally biased region" description="Low complexity" evidence="1">
    <location>
        <begin position="47"/>
        <end position="60"/>
    </location>
</feature>
<keyword evidence="5" id="KW-1185">Reference proteome</keyword>
<sequence>MRNPITGLPPSQSHSHSYTQLHNPKSLTRFPPFPNPNPISPPPLLLPPSRSRLSPAAAASAAARDVRNKRKWTADEDEELVKALCEVSLDPRFKVEGGGFKNCYSQGIENILAQRLPGRGIRSSPHVDSRLKVLKRKYYAIKDMLVLPGFSWDGMRKMIQCEKELYDAHCKDHPRAKSLYGIPFPYFDTFDVIYGKDRAGREEEELSDEVVADMENENTDEVGDEDVDKDRESAGPSGRSLDAASSCKRQKKHSNGTKRCRTESNFPSPRMLKDVHSHFQSSIQHVSTMATAMELFKDVHNHFQNVVQHANAMATAMEMFRDAHDHFQGAVQSVSSAASAIERFKDAHDRFQNITHHGSMVAAVMECGTDHTQEKKMCEEPQQKAKVTAIAEIQKLGLTGSEVVFAASIFAKEPNQMEMFLALPEIYKRDYIVQMLNGGQSLRY</sequence>